<evidence type="ECO:0000256" key="1">
    <source>
        <dbReference type="SAM" id="Phobius"/>
    </source>
</evidence>
<evidence type="ECO:0000259" key="2">
    <source>
        <dbReference type="Pfam" id="PF07853"/>
    </source>
</evidence>
<reference evidence="3" key="1">
    <citation type="submission" date="2019-08" db="EMBL/GenBank/DDBJ databases">
        <authorList>
            <person name="Kucharzyk K."/>
            <person name="Murdoch R.W."/>
            <person name="Higgins S."/>
            <person name="Loffler F."/>
        </authorList>
    </citation>
    <scope>NUCLEOTIDE SEQUENCE</scope>
</reference>
<gene>
    <name evidence="3" type="ORF">SDC9_172965</name>
</gene>
<dbReference type="InterPro" id="IPR012867">
    <property type="entry name" value="DUF1648"/>
</dbReference>
<feature type="transmembrane region" description="Helical" evidence="1">
    <location>
        <begin position="162"/>
        <end position="184"/>
    </location>
</feature>
<accession>A0A645GPD2</accession>
<protein>
    <recommendedName>
        <fullName evidence="2">DUF1648 domain-containing protein</fullName>
    </recommendedName>
</protein>
<proteinExistence type="predicted"/>
<dbReference type="EMBL" id="VSSQ01074769">
    <property type="protein sequence ID" value="MPN25553.1"/>
    <property type="molecule type" value="Genomic_DNA"/>
</dbReference>
<organism evidence="3">
    <name type="scientific">bioreactor metagenome</name>
    <dbReference type="NCBI Taxonomy" id="1076179"/>
    <lineage>
        <taxon>unclassified sequences</taxon>
        <taxon>metagenomes</taxon>
        <taxon>ecological metagenomes</taxon>
    </lineage>
</organism>
<dbReference type="AlphaFoldDB" id="A0A645GPD2"/>
<dbReference type="Pfam" id="PF13630">
    <property type="entry name" value="SdpI"/>
    <property type="match status" value="1"/>
</dbReference>
<feature type="transmembrane region" description="Helical" evidence="1">
    <location>
        <begin position="45"/>
        <end position="64"/>
    </location>
</feature>
<feature type="transmembrane region" description="Helical" evidence="1">
    <location>
        <begin position="190"/>
        <end position="214"/>
    </location>
</feature>
<name>A0A645GPD2_9ZZZZ</name>
<keyword evidence="1" id="KW-0812">Transmembrane</keyword>
<evidence type="ECO:0000313" key="3">
    <source>
        <dbReference type="EMBL" id="MPN25553.1"/>
    </source>
</evidence>
<keyword evidence="1" id="KW-1133">Transmembrane helix</keyword>
<dbReference type="PANTHER" id="PTHR37810">
    <property type="entry name" value="IMMUNITY PROTEIN SDPI"/>
    <property type="match status" value="1"/>
</dbReference>
<feature type="transmembrane region" description="Helical" evidence="1">
    <location>
        <begin position="112"/>
        <end position="130"/>
    </location>
</feature>
<dbReference type="GO" id="GO:0009636">
    <property type="term" value="P:response to toxic substance"/>
    <property type="evidence" value="ECO:0007669"/>
    <property type="project" value="TreeGrafter"/>
</dbReference>
<keyword evidence="1" id="KW-0472">Membrane</keyword>
<feature type="transmembrane region" description="Helical" evidence="1">
    <location>
        <begin position="85"/>
        <end position="106"/>
    </location>
</feature>
<dbReference type="PANTHER" id="PTHR37810:SF5">
    <property type="entry name" value="IMMUNITY PROTEIN SDPI"/>
    <property type="match status" value="1"/>
</dbReference>
<dbReference type="PIRSF" id="PIRSF038959">
    <property type="entry name" value="SdpI"/>
    <property type="match status" value="1"/>
</dbReference>
<sequence>MKKLLGIVSIINAAALAVVIALTEADIVPIHFNASGQADSWASKWTYLILAAIPVFLSWGYNSYRRWAHGREETEKNAQIEDRTIPAITVLFIALGWIFTLVMYSGATQLDLNVVCMILIAGGALMMYIGNTLPKLEPNHTYGIRIPWTLRDETVWRRTHRFGAYTSVAGGLCMLAGGVGGILSSNALPGTIAGMAVGISLVALAPIIYAGVIYKRIHK</sequence>
<dbReference type="Pfam" id="PF07853">
    <property type="entry name" value="DUF1648"/>
    <property type="match status" value="1"/>
</dbReference>
<dbReference type="InterPro" id="IPR026272">
    <property type="entry name" value="SdpI"/>
</dbReference>
<dbReference type="InterPro" id="IPR025962">
    <property type="entry name" value="SdpI/YhfL"/>
</dbReference>
<feature type="domain" description="DUF1648" evidence="2">
    <location>
        <begin position="26"/>
        <end position="53"/>
    </location>
</feature>
<comment type="caution">
    <text evidence="3">The sequence shown here is derived from an EMBL/GenBank/DDBJ whole genome shotgun (WGS) entry which is preliminary data.</text>
</comment>